<dbReference type="Proteomes" id="UP000006727">
    <property type="component" value="Chromosome 17"/>
</dbReference>
<keyword evidence="1" id="KW-1133">Transmembrane helix</keyword>
<gene>
    <name evidence="2" type="ORF">PHYPA_022573</name>
</gene>
<keyword evidence="1" id="KW-0812">Transmembrane</keyword>
<dbReference type="EMBL" id="ABEU02000017">
    <property type="protein sequence ID" value="PNR36722.1"/>
    <property type="molecule type" value="Genomic_DNA"/>
</dbReference>
<reference evidence="3" key="3">
    <citation type="submission" date="2020-12" db="UniProtKB">
        <authorList>
            <consortium name="EnsemblPlants"/>
        </authorList>
    </citation>
    <scope>IDENTIFICATION</scope>
</reference>
<proteinExistence type="predicted"/>
<dbReference type="PaxDb" id="3218-PP1S468_19V6.1"/>
<feature type="transmembrane region" description="Helical" evidence="1">
    <location>
        <begin position="41"/>
        <end position="61"/>
    </location>
</feature>
<reference evidence="2 4" key="1">
    <citation type="journal article" date="2008" name="Science">
        <title>The Physcomitrella genome reveals evolutionary insights into the conquest of land by plants.</title>
        <authorList>
            <person name="Rensing S."/>
            <person name="Lang D."/>
            <person name="Zimmer A."/>
            <person name="Terry A."/>
            <person name="Salamov A."/>
            <person name="Shapiro H."/>
            <person name="Nishiyama T."/>
            <person name="Perroud P.-F."/>
            <person name="Lindquist E."/>
            <person name="Kamisugi Y."/>
            <person name="Tanahashi T."/>
            <person name="Sakakibara K."/>
            <person name="Fujita T."/>
            <person name="Oishi K."/>
            <person name="Shin-I T."/>
            <person name="Kuroki Y."/>
            <person name="Toyoda A."/>
            <person name="Suzuki Y."/>
            <person name="Hashimoto A."/>
            <person name="Yamaguchi K."/>
            <person name="Sugano A."/>
            <person name="Kohara Y."/>
            <person name="Fujiyama A."/>
            <person name="Anterola A."/>
            <person name="Aoki S."/>
            <person name="Ashton N."/>
            <person name="Barbazuk W.B."/>
            <person name="Barker E."/>
            <person name="Bennetzen J."/>
            <person name="Bezanilla M."/>
            <person name="Blankenship R."/>
            <person name="Cho S.H."/>
            <person name="Dutcher S."/>
            <person name="Estelle M."/>
            <person name="Fawcett J.A."/>
            <person name="Gundlach H."/>
            <person name="Hanada K."/>
            <person name="Heyl A."/>
            <person name="Hicks K.A."/>
            <person name="Hugh J."/>
            <person name="Lohr M."/>
            <person name="Mayer K."/>
            <person name="Melkozernov A."/>
            <person name="Murata T."/>
            <person name="Nelson D."/>
            <person name="Pils B."/>
            <person name="Prigge M."/>
            <person name="Reiss B."/>
            <person name="Renner T."/>
            <person name="Rombauts S."/>
            <person name="Rushton P."/>
            <person name="Sanderfoot A."/>
            <person name="Schween G."/>
            <person name="Shiu S.-H."/>
            <person name="Stueber K."/>
            <person name="Theodoulou F.L."/>
            <person name="Tu H."/>
            <person name="Van de Peer Y."/>
            <person name="Verrier P.J."/>
            <person name="Waters E."/>
            <person name="Wood A."/>
            <person name="Yang L."/>
            <person name="Cove D."/>
            <person name="Cuming A."/>
            <person name="Hasebe M."/>
            <person name="Lucas S."/>
            <person name="Mishler D.B."/>
            <person name="Reski R."/>
            <person name="Grigoriev I."/>
            <person name="Quatrano R.S."/>
            <person name="Boore J.L."/>
        </authorList>
    </citation>
    <scope>NUCLEOTIDE SEQUENCE [LARGE SCALE GENOMIC DNA]</scope>
    <source>
        <strain evidence="3 4">cv. Gransden 2004</strain>
    </source>
</reference>
<evidence type="ECO:0000313" key="3">
    <source>
        <dbReference type="EnsemblPlants" id="Pp3c17_24240V3.1"/>
    </source>
</evidence>
<evidence type="ECO:0000313" key="4">
    <source>
        <dbReference type="Proteomes" id="UP000006727"/>
    </source>
</evidence>
<protein>
    <submittedName>
        <fullName evidence="2 3">Uncharacterized protein</fullName>
    </submittedName>
</protein>
<dbReference type="InParanoid" id="A0A2K1J5C5"/>
<sequence>MLCGCDSRVDGSSRSPWSLVAMLGTKTAAIPYQQSSFLQRYILEASISIIDILIAVIAISLEV</sequence>
<keyword evidence="4" id="KW-1185">Reference proteome</keyword>
<organism evidence="2">
    <name type="scientific">Physcomitrium patens</name>
    <name type="common">Spreading-leaved earth moss</name>
    <name type="synonym">Physcomitrella patens</name>
    <dbReference type="NCBI Taxonomy" id="3218"/>
    <lineage>
        <taxon>Eukaryota</taxon>
        <taxon>Viridiplantae</taxon>
        <taxon>Streptophyta</taxon>
        <taxon>Embryophyta</taxon>
        <taxon>Bryophyta</taxon>
        <taxon>Bryophytina</taxon>
        <taxon>Bryopsida</taxon>
        <taxon>Funariidae</taxon>
        <taxon>Funariales</taxon>
        <taxon>Funariaceae</taxon>
        <taxon>Physcomitrium</taxon>
    </lineage>
</organism>
<name>A0A2K1J5C5_PHYPA</name>
<keyword evidence="1" id="KW-0472">Membrane</keyword>
<dbReference type="AlphaFoldDB" id="A0A2K1J5C5"/>
<reference evidence="2 4" key="2">
    <citation type="journal article" date="2018" name="Plant J.">
        <title>The Physcomitrella patens chromosome-scale assembly reveals moss genome structure and evolution.</title>
        <authorList>
            <person name="Lang D."/>
            <person name="Ullrich K.K."/>
            <person name="Murat F."/>
            <person name="Fuchs J."/>
            <person name="Jenkins J."/>
            <person name="Haas F.B."/>
            <person name="Piednoel M."/>
            <person name="Gundlach H."/>
            <person name="Van Bel M."/>
            <person name="Meyberg R."/>
            <person name="Vives C."/>
            <person name="Morata J."/>
            <person name="Symeonidi A."/>
            <person name="Hiss M."/>
            <person name="Muchero W."/>
            <person name="Kamisugi Y."/>
            <person name="Saleh O."/>
            <person name="Blanc G."/>
            <person name="Decker E.L."/>
            <person name="van Gessel N."/>
            <person name="Grimwood J."/>
            <person name="Hayes R.D."/>
            <person name="Graham S.W."/>
            <person name="Gunter L.E."/>
            <person name="McDaniel S.F."/>
            <person name="Hoernstein S.N.W."/>
            <person name="Larsson A."/>
            <person name="Li F.W."/>
            <person name="Perroud P.F."/>
            <person name="Phillips J."/>
            <person name="Ranjan P."/>
            <person name="Rokshar D.S."/>
            <person name="Rothfels C.J."/>
            <person name="Schneider L."/>
            <person name="Shu S."/>
            <person name="Stevenson D.W."/>
            <person name="Thummler F."/>
            <person name="Tillich M."/>
            <person name="Villarreal Aguilar J.C."/>
            <person name="Widiez T."/>
            <person name="Wong G.K."/>
            <person name="Wymore A."/>
            <person name="Zhang Y."/>
            <person name="Zimmer A.D."/>
            <person name="Quatrano R.S."/>
            <person name="Mayer K.F.X."/>
            <person name="Goodstein D."/>
            <person name="Casacuberta J.M."/>
            <person name="Vandepoele K."/>
            <person name="Reski R."/>
            <person name="Cuming A.C."/>
            <person name="Tuskan G.A."/>
            <person name="Maumus F."/>
            <person name="Salse J."/>
            <person name="Schmutz J."/>
            <person name="Rensing S.A."/>
        </authorList>
    </citation>
    <scope>NUCLEOTIDE SEQUENCE [LARGE SCALE GENOMIC DNA]</scope>
    <source>
        <strain evidence="3 4">cv. Gransden 2004</strain>
    </source>
</reference>
<accession>A0A2K1J5C5</accession>
<dbReference type="Gramene" id="Pp3c17_24240V3.1">
    <property type="protein sequence ID" value="Pp3c17_24240V3.1"/>
    <property type="gene ID" value="Pp3c17_24240"/>
</dbReference>
<dbReference type="EnsemblPlants" id="Pp3c17_24240V3.1">
    <property type="protein sequence ID" value="Pp3c17_24240V3.1"/>
    <property type="gene ID" value="Pp3c17_24240"/>
</dbReference>
<evidence type="ECO:0000256" key="1">
    <source>
        <dbReference type="SAM" id="Phobius"/>
    </source>
</evidence>
<evidence type="ECO:0000313" key="2">
    <source>
        <dbReference type="EMBL" id="PNR36722.1"/>
    </source>
</evidence>